<feature type="compositionally biased region" description="Basic residues" evidence="1">
    <location>
        <begin position="25"/>
        <end position="34"/>
    </location>
</feature>
<evidence type="ECO:0000313" key="3">
    <source>
        <dbReference type="Proteomes" id="UP000193685"/>
    </source>
</evidence>
<dbReference type="GeneID" id="63783189"/>
<dbReference type="Proteomes" id="UP000193685">
    <property type="component" value="Unassembled WGS sequence"/>
</dbReference>
<dbReference type="AlphaFoldDB" id="A0A1Y2FPY5"/>
<accession>A0A1Y2FPY5</accession>
<feature type="region of interest" description="Disordered" evidence="1">
    <location>
        <begin position="1"/>
        <end position="102"/>
    </location>
</feature>
<reference evidence="2 3" key="1">
    <citation type="submission" date="2016-07" db="EMBL/GenBank/DDBJ databases">
        <title>Pervasive Adenine N6-methylation of Active Genes in Fungi.</title>
        <authorList>
            <consortium name="DOE Joint Genome Institute"/>
            <person name="Mondo S.J."/>
            <person name="Dannebaum R.O."/>
            <person name="Kuo R.C."/>
            <person name="Labutti K."/>
            <person name="Haridas S."/>
            <person name="Kuo A."/>
            <person name="Salamov A."/>
            <person name="Ahrendt S.R."/>
            <person name="Lipzen A."/>
            <person name="Sullivan W."/>
            <person name="Andreopoulos W.B."/>
            <person name="Clum A."/>
            <person name="Lindquist E."/>
            <person name="Daum C."/>
            <person name="Ramamoorthy G.K."/>
            <person name="Gryganskyi A."/>
            <person name="Culley D."/>
            <person name="Magnuson J.K."/>
            <person name="James T.Y."/>
            <person name="O'Malley M.A."/>
            <person name="Stajich J.E."/>
            <person name="Spatafora J.W."/>
            <person name="Visel A."/>
            <person name="Grigoriev I.V."/>
        </authorList>
    </citation>
    <scope>NUCLEOTIDE SEQUENCE [LARGE SCALE GENOMIC DNA]</scope>
    <source>
        <strain evidence="2 3">12-1054</strain>
    </source>
</reference>
<feature type="region of interest" description="Disordered" evidence="1">
    <location>
        <begin position="132"/>
        <end position="271"/>
    </location>
</feature>
<feature type="compositionally biased region" description="Polar residues" evidence="1">
    <location>
        <begin position="178"/>
        <end position="189"/>
    </location>
</feature>
<sequence length="353" mass="37799">MLRRASNFFAPADADDVEAKEARERQKRAQRLQQRRSQTVQGASRLLPRSPQSTSFSMFDNAPPVASGATEFDREYETKGKGRRQLNPMGEAKQRETEAEEDRIDRLAEIRGINRAQAKVLLAQNPGIKLTPKTALEAPRPKSFAGTQSYAGQPMYAPQPRYATASSTRPSYVASPPLQASSQTASPQSFHDAASSPVQRSHAGPSSPRSINRGSPAQQLVRSASEESITIAPPAPVTPPARIVSTASPSLPVLDFSSPRTAPTPPSLLRKEVSDSPALSLSAFGLNKSPASSINETSSANYSFSSHGVPSSRYGLGVALPPAQVITVGGGLPDEHVQPYNESMIYDAVARAR</sequence>
<organism evidence="2 3">
    <name type="scientific">Protomyces lactucae-debilis</name>
    <dbReference type="NCBI Taxonomy" id="2754530"/>
    <lineage>
        <taxon>Eukaryota</taxon>
        <taxon>Fungi</taxon>
        <taxon>Dikarya</taxon>
        <taxon>Ascomycota</taxon>
        <taxon>Taphrinomycotina</taxon>
        <taxon>Taphrinomycetes</taxon>
        <taxon>Taphrinales</taxon>
        <taxon>Protomycetaceae</taxon>
        <taxon>Protomyces</taxon>
    </lineage>
</organism>
<evidence type="ECO:0000256" key="1">
    <source>
        <dbReference type="SAM" id="MobiDB-lite"/>
    </source>
</evidence>
<comment type="caution">
    <text evidence="2">The sequence shown here is derived from an EMBL/GenBank/DDBJ whole genome shotgun (WGS) entry which is preliminary data.</text>
</comment>
<keyword evidence="3" id="KW-1185">Reference proteome</keyword>
<dbReference type="RefSeq" id="XP_040727149.1">
    <property type="nucleotide sequence ID" value="XM_040866590.1"/>
</dbReference>
<feature type="compositionally biased region" description="Polar residues" evidence="1">
    <location>
        <begin position="207"/>
        <end position="228"/>
    </location>
</feature>
<evidence type="ECO:0000313" key="2">
    <source>
        <dbReference type="EMBL" id="ORY85667.1"/>
    </source>
</evidence>
<name>A0A1Y2FPY5_PROLT</name>
<feature type="compositionally biased region" description="Basic and acidic residues" evidence="1">
    <location>
        <begin position="71"/>
        <end position="80"/>
    </location>
</feature>
<proteinExistence type="predicted"/>
<feature type="compositionally biased region" description="Basic and acidic residues" evidence="1">
    <location>
        <begin position="92"/>
        <end position="102"/>
    </location>
</feature>
<dbReference type="EMBL" id="MCFI01000004">
    <property type="protein sequence ID" value="ORY85667.1"/>
    <property type="molecule type" value="Genomic_DNA"/>
</dbReference>
<protein>
    <submittedName>
        <fullName evidence="2">Uncharacterized protein</fullName>
    </submittedName>
</protein>
<gene>
    <name evidence="2" type="ORF">BCR37DRAFT_247166</name>
</gene>